<protein>
    <submittedName>
        <fullName evidence="1">Uncharacterized protein</fullName>
    </submittedName>
</protein>
<gene>
    <name evidence="1" type="ORF">L596_003924</name>
</gene>
<reference evidence="1 2" key="1">
    <citation type="journal article" date="2015" name="Genome Biol.">
        <title>Comparative genomics of Steinernema reveals deeply conserved gene regulatory networks.</title>
        <authorList>
            <person name="Dillman A.R."/>
            <person name="Macchietto M."/>
            <person name="Porter C.F."/>
            <person name="Rogers A."/>
            <person name="Williams B."/>
            <person name="Antoshechkin I."/>
            <person name="Lee M.M."/>
            <person name="Goodwin Z."/>
            <person name="Lu X."/>
            <person name="Lewis E.E."/>
            <person name="Goodrich-Blair H."/>
            <person name="Stock S.P."/>
            <person name="Adams B.J."/>
            <person name="Sternberg P.W."/>
            <person name="Mortazavi A."/>
        </authorList>
    </citation>
    <scope>NUCLEOTIDE SEQUENCE [LARGE SCALE GENOMIC DNA]</scope>
    <source>
        <strain evidence="1 2">ALL</strain>
    </source>
</reference>
<comment type="caution">
    <text evidence="1">The sequence shown here is derived from an EMBL/GenBank/DDBJ whole genome shotgun (WGS) entry which is preliminary data.</text>
</comment>
<dbReference type="EMBL" id="AZBU02000001">
    <property type="protein sequence ID" value="TMS36848.1"/>
    <property type="molecule type" value="Genomic_DNA"/>
</dbReference>
<evidence type="ECO:0000313" key="1">
    <source>
        <dbReference type="EMBL" id="TMS36848.1"/>
    </source>
</evidence>
<name>A0A4U8UY66_STECR</name>
<evidence type="ECO:0000313" key="2">
    <source>
        <dbReference type="Proteomes" id="UP000298663"/>
    </source>
</evidence>
<proteinExistence type="predicted"/>
<dbReference type="Proteomes" id="UP000298663">
    <property type="component" value="Unassembled WGS sequence"/>
</dbReference>
<keyword evidence="2" id="KW-1185">Reference proteome</keyword>
<sequence>MEAPRSSHRAAPVLRFQPLGSQMQANLLPRASRFRQLPRIRCKLGVLPLVFQLACRGDPNEYADVCKKESF</sequence>
<accession>A0A4U8UY66</accession>
<dbReference type="AlphaFoldDB" id="A0A4U8UY66"/>
<organism evidence="1 2">
    <name type="scientific">Steinernema carpocapsae</name>
    <name type="common">Entomopathogenic nematode</name>
    <dbReference type="NCBI Taxonomy" id="34508"/>
    <lineage>
        <taxon>Eukaryota</taxon>
        <taxon>Metazoa</taxon>
        <taxon>Ecdysozoa</taxon>
        <taxon>Nematoda</taxon>
        <taxon>Chromadorea</taxon>
        <taxon>Rhabditida</taxon>
        <taxon>Tylenchina</taxon>
        <taxon>Panagrolaimomorpha</taxon>
        <taxon>Strongyloidoidea</taxon>
        <taxon>Steinernematidae</taxon>
        <taxon>Steinernema</taxon>
    </lineage>
</organism>
<reference evidence="1 2" key="2">
    <citation type="journal article" date="2019" name="G3 (Bethesda)">
        <title>Hybrid Assembly of the Genome of the Entomopathogenic Nematode Steinernema carpocapsae Identifies the X-Chromosome.</title>
        <authorList>
            <person name="Serra L."/>
            <person name="Macchietto M."/>
            <person name="Macias-Munoz A."/>
            <person name="McGill C.J."/>
            <person name="Rodriguez I.M."/>
            <person name="Rodriguez B."/>
            <person name="Murad R."/>
            <person name="Mortazavi A."/>
        </authorList>
    </citation>
    <scope>NUCLEOTIDE SEQUENCE [LARGE SCALE GENOMIC DNA]</scope>
    <source>
        <strain evidence="1 2">ALL</strain>
    </source>
</reference>